<evidence type="ECO:0000313" key="4">
    <source>
        <dbReference type="Proteomes" id="UP000011761"/>
    </source>
</evidence>
<feature type="domain" description="Amine oxidase" evidence="2">
    <location>
        <begin position="26"/>
        <end position="526"/>
    </location>
</feature>
<dbReference type="GO" id="GO:0006338">
    <property type="term" value="P:chromatin remodeling"/>
    <property type="evidence" value="ECO:0007669"/>
    <property type="project" value="TreeGrafter"/>
</dbReference>
<organism evidence="3 4">
    <name type="scientific">Baudoinia panamericana (strain UAMH 10762)</name>
    <name type="common">Angels' share fungus</name>
    <name type="synonym">Baudoinia compniacensis (strain UAMH 10762)</name>
    <dbReference type="NCBI Taxonomy" id="717646"/>
    <lineage>
        <taxon>Eukaryota</taxon>
        <taxon>Fungi</taxon>
        <taxon>Dikarya</taxon>
        <taxon>Ascomycota</taxon>
        <taxon>Pezizomycotina</taxon>
        <taxon>Dothideomycetes</taxon>
        <taxon>Dothideomycetidae</taxon>
        <taxon>Mycosphaerellales</taxon>
        <taxon>Teratosphaeriaceae</taxon>
        <taxon>Baudoinia</taxon>
    </lineage>
</organism>
<dbReference type="InterPro" id="IPR036188">
    <property type="entry name" value="FAD/NAD-bd_sf"/>
</dbReference>
<dbReference type="Gene3D" id="3.50.50.60">
    <property type="entry name" value="FAD/NAD(P)-binding domain"/>
    <property type="match status" value="1"/>
</dbReference>
<evidence type="ECO:0000259" key="2">
    <source>
        <dbReference type="Pfam" id="PF01593"/>
    </source>
</evidence>
<dbReference type="GO" id="GO:0016491">
    <property type="term" value="F:oxidoreductase activity"/>
    <property type="evidence" value="ECO:0007669"/>
    <property type="project" value="InterPro"/>
</dbReference>
<dbReference type="Proteomes" id="UP000011761">
    <property type="component" value="Unassembled WGS sequence"/>
</dbReference>
<dbReference type="InterPro" id="IPR002937">
    <property type="entry name" value="Amino_oxidase"/>
</dbReference>
<dbReference type="InterPro" id="IPR050281">
    <property type="entry name" value="Flavin_monoamine_oxidase"/>
</dbReference>
<dbReference type="OMA" id="YVTFPRA"/>
<feature type="region of interest" description="Disordered" evidence="1">
    <location>
        <begin position="319"/>
        <end position="339"/>
    </location>
</feature>
<proteinExistence type="predicted"/>
<dbReference type="Pfam" id="PF01593">
    <property type="entry name" value="Amino_oxidase"/>
    <property type="match status" value="1"/>
</dbReference>
<dbReference type="PRINTS" id="PR00419">
    <property type="entry name" value="ADXRDTASE"/>
</dbReference>
<evidence type="ECO:0000256" key="1">
    <source>
        <dbReference type="SAM" id="MobiDB-lite"/>
    </source>
</evidence>
<dbReference type="OrthoDB" id="5046242at2759"/>
<dbReference type="GeneID" id="19107501"/>
<sequence>MNPRSKQQPIGADHICPHIGIVGAGFAGLRCADMLLQHGCRVTILEARNRLGGRVAQSNHLGHLVDLGPNWIHGTENNPILRIAQHNGTRLHGLSEEEAIIDPFGKPIDSQEAEELTSILWDDGLVADAFRYSNEHHDRIDPLASLYDFFVEKAEKLFLNEPLNVAKRKRETLLMLTSMWGAYVGEPVQRQSLKFFWLEECIEGKNPFVAGTYAGVLETVAQPARSGADIEFNKVVDRIISNAQDDRRNRPQLRTKDGTLHDFDEIVITAPLGWLKLNHERVFDPPLPSRLSQAIANIGYGTLDKVYITFSSAFWDTPSSSRNTHPNGVDPNSKTPNITATSTAIHQPLDGEENGRQHYAGFTHWLSPAYAPNTNPSRWDPQGMNLAALPPECAHPTLLFYIYGECSKHIANIVASSSDHPERDSRLLAFFEPYYTLLPNYNASNAACKPKAVLATAWANDEYAGYGSYSNFQVGLEKGDEDIETMTYGMPERGIWFAGEHTAPFIALGTSTGAYWSGESVAHRILDAYALRDNEARSKEEDRDG</sequence>
<dbReference type="EMBL" id="KB445552">
    <property type="protein sequence ID" value="EMC99008.1"/>
    <property type="molecule type" value="Genomic_DNA"/>
</dbReference>
<dbReference type="PANTHER" id="PTHR10742:SF414">
    <property type="entry name" value="CONTAINING AMINE OXIDASE, PUTATIVE (AFU_ORTHOLOGUE AFUA_3G12150)-RELATED"/>
    <property type="match status" value="1"/>
</dbReference>
<dbReference type="AlphaFoldDB" id="M2N4V9"/>
<gene>
    <name evidence="3" type="ORF">BAUCODRAFT_120298</name>
</gene>
<dbReference type="GO" id="GO:0003682">
    <property type="term" value="F:chromatin binding"/>
    <property type="evidence" value="ECO:0007669"/>
    <property type="project" value="TreeGrafter"/>
</dbReference>
<dbReference type="eggNOG" id="KOG0029">
    <property type="taxonomic scope" value="Eukaryota"/>
</dbReference>
<dbReference type="RefSeq" id="XP_007674063.1">
    <property type="nucleotide sequence ID" value="XM_007675873.1"/>
</dbReference>
<accession>M2N4V9</accession>
<dbReference type="Gene3D" id="3.90.660.10">
    <property type="match status" value="1"/>
</dbReference>
<name>M2N4V9_BAUPA</name>
<dbReference type="SUPFAM" id="SSF51905">
    <property type="entry name" value="FAD/NAD(P)-binding domain"/>
    <property type="match status" value="1"/>
</dbReference>
<protein>
    <recommendedName>
        <fullName evidence="2">Amine oxidase domain-containing protein</fullName>
    </recommendedName>
</protein>
<dbReference type="KEGG" id="bcom:BAUCODRAFT_120298"/>
<dbReference type="GO" id="GO:0050660">
    <property type="term" value="F:flavin adenine dinucleotide binding"/>
    <property type="evidence" value="ECO:0007669"/>
    <property type="project" value="TreeGrafter"/>
</dbReference>
<evidence type="ECO:0000313" key="3">
    <source>
        <dbReference type="EMBL" id="EMC99008.1"/>
    </source>
</evidence>
<dbReference type="HOGENOM" id="CLU_004498_7_1_1"/>
<dbReference type="PANTHER" id="PTHR10742">
    <property type="entry name" value="FLAVIN MONOAMINE OXIDASE"/>
    <property type="match status" value="1"/>
</dbReference>
<reference evidence="3 4" key="1">
    <citation type="journal article" date="2012" name="PLoS Pathog.">
        <title>Diverse lifestyles and strategies of plant pathogenesis encoded in the genomes of eighteen Dothideomycetes fungi.</title>
        <authorList>
            <person name="Ohm R.A."/>
            <person name="Feau N."/>
            <person name="Henrissat B."/>
            <person name="Schoch C.L."/>
            <person name="Horwitz B.A."/>
            <person name="Barry K.W."/>
            <person name="Condon B.J."/>
            <person name="Copeland A.C."/>
            <person name="Dhillon B."/>
            <person name="Glaser F."/>
            <person name="Hesse C.N."/>
            <person name="Kosti I."/>
            <person name="LaButti K."/>
            <person name="Lindquist E.A."/>
            <person name="Lucas S."/>
            <person name="Salamov A.A."/>
            <person name="Bradshaw R.E."/>
            <person name="Ciuffetti L."/>
            <person name="Hamelin R.C."/>
            <person name="Kema G.H.J."/>
            <person name="Lawrence C."/>
            <person name="Scott J.A."/>
            <person name="Spatafora J.W."/>
            <person name="Turgeon B.G."/>
            <person name="de Wit P.J.G.M."/>
            <person name="Zhong S."/>
            <person name="Goodwin S.B."/>
            <person name="Grigoriev I.V."/>
        </authorList>
    </citation>
    <scope>NUCLEOTIDE SEQUENCE [LARGE SCALE GENOMIC DNA]</scope>
    <source>
        <strain evidence="3 4">UAMH 10762</strain>
    </source>
</reference>
<dbReference type="STRING" id="717646.M2N4V9"/>
<keyword evidence="4" id="KW-1185">Reference proteome</keyword>
<dbReference type="SUPFAM" id="SSF54373">
    <property type="entry name" value="FAD-linked reductases, C-terminal domain"/>
    <property type="match status" value="1"/>
</dbReference>